<evidence type="ECO:0000256" key="3">
    <source>
        <dbReference type="SAM" id="MobiDB-lite"/>
    </source>
</evidence>
<comment type="similarity">
    <text evidence="1">Belongs to the HGH1 family.</text>
</comment>
<feature type="compositionally biased region" description="Basic and acidic residues" evidence="3">
    <location>
        <begin position="400"/>
        <end position="410"/>
    </location>
</feature>
<dbReference type="SUPFAM" id="SSF48371">
    <property type="entry name" value="ARM repeat"/>
    <property type="match status" value="1"/>
</dbReference>
<dbReference type="Pfam" id="PF04064">
    <property type="entry name" value="DUF384"/>
    <property type="match status" value="1"/>
</dbReference>
<evidence type="ECO:0000256" key="2">
    <source>
        <dbReference type="ARBA" id="ARBA00014076"/>
    </source>
</evidence>
<dbReference type="PANTHER" id="PTHR13387">
    <property type="entry name" value="PROTEIN HGH1 HOMOLOG"/>
    <property type="match status" value="1"/>
</dbReference>
<evidence type="ECO:0000256" key="1">
    <source>
        <dbReference type="ARBA" id="ARBA00006712"/>
    </source>
</evidence>
<dbReference type="EMBL" id="MU250540">
    <property type="protein sequence ID" value="KAG7444489.1"/>
    <property type="molecule type" value="Genomic_DNA"/>
</dbReference>
<sequence>MEAQLREIVPFLRDKNPQVRHLALSTLLPQTAKDAPHRNIFLSGLQSGGLQKSKEAEIIKDLKLLCRDQLAVAHDAFKALVNLTDSPLVVQMLSDANFMNFIVSYIINPDAILADLASMLLSNLTASSVACSLIISMTVNVISDPKVKNSFYPTQSRSGSCPAPVPYPSGKASDVLALPFLLDAFVQGAQLKQTEDPSKHLRKSELHFLASVFANIASSSGGRSFFFTPRPANFLIPNDAIEYPLAKLVTFTEHKDTIRRGGVANTIKNCSFHSAGHCAMLTLENTLVAVPPSTIEAPGIDVLPYLLLPLAGPEEFDLEDQEKLPEALQFLSSDKTREPDQVIRLAHVETLLIFCHTRWGRDYLRGHGVYEIIRATHENETVDKISEHIERLVNLLKRDEPPEQVEKVSEDLANAHIEDDDDDEDNKIEEV</sequence>
<gene>
    <name evidence="6" type="ORF">BT62DRAFT_981702</name>
</gene>
<dbReference type="GeneID" id="66111917"/>
<dbReference type="InterPro" id="IPR011989">
    <property type="entry name" value="ARM-like"/>
</dbReference>
<protein>
    <recommendedName>
        <fullName evidence="2">Protein HGH1 homolog</fullName>
    </recommendedName>
</protein>
<accession>A0A9P7VPH5</accession>
<dbReference type="Gene3D" id="1.25.10.10">
    <property type="entry name" value="Leucine-rich Repeat Variant"/>
    <property type="match status" value="1"/>
</dbReference>
<dbReference type="Proteomes" id="UP000812287">
    <property type="component" value="Unassembled WGS sequence"/>
</dbReference>
<dbReference type="Pfam" id="PF04063">
    <property type="entry name" value="DUF383"/>
    <property type="match status" value="1"/>
</dbReference>
<name>A0A9P7VPH5_9AGAR</name>
<dbReference type="InterPro" id="IPR007206">
    <property type="entry name" value="Protein_HGH1_C"/>
</dbReference>
<evidence type="ECO:0000259" key="5">
    <source>
        <dbReference type="Pfam" id="PF04064"/>
    </source>
</evidence>
<dbReference type="OrthoDB" id="338814at2759"/>
<reference evidence="6" key="1">
    <citation type="submission" date="2020-11" db="EMBL/GenBank/DDBJ databases">
        <title>Adaptations for nitrogen fixation in a non-lichenized fungal sporocarp promotes dispersal by wood-feeding termites.</title>
        <authorList>
            <consortium name="DOE Joint Genome Institute"/>
            <person name="Koch R.A."/>
            <person name="Yoon G."/>
            <person name="Arayal U."/>
            <person name="Lail K."/>
            <person name="Amirebrahimi M."/>
            <person name="Labutti K."/>
            <person name="Lipzen A."/>
            <person name="Riley R."/>
            <person name="Barry K."/>
            <person name="Henrissat B."/>
            <person name="Grigoriev I.V."/>
            <person name="Herr J.R."/>
            <person name="Aime M.C."/>
        </authorList>
    </citation>
    <scope>NUCLEOTIDE SEQUENCE</scope>
    <source>
        <strain evidence="6">MCA 3950</strain>
    </source>
</reference>
<evidence type="ECO:0000259" key="4">
    <source>
        <dbReference type="Pfam" id="PF04063"/>
    </source>
</evidence>
<dbReference type="PANTHER" id="PTHR13387:SF9">
    <property type="entry name" value="PROTEIN HGH1 HOMOLOG"/>
    <property type="match status" value="1"/>
</dbReference>
<feature type="compositionally biased region" description="Acidic residues" evidence="3">
    <location>
        <begin position="418"/>
        <end position="431"/>
    </location>
</feature>
<feature type="domain" description="Protein HGH1 N-terminal" evidence="4">
    <location>
        <begin position="105"/>
        <end position="344"/>
    </location>
</feature>
<dbReference type="InterPro" id="IPR016024">
    <property type="entry name" value="ARM-type_fold"/>
</dbReference>
<dbReference type="RefSeq" id="XP_043037989.1">
    <property type="nucleotide sequence ID" value="XM_043189620.1"/>
</dbReference>
<dbReference type="AlphaFoldDB" id="A0A9P7VPH5"/>
<comment type="caution">
    <text evidence="6">The sequence shown here is derived from an EMBL/GenBank/DDBJ whole genome shotgun (WGS) entry which is preliminary data.</text>
</comment>
<feature type="region of interest" description="Disordered" evidence="3">
    <location>
        <begin position="400"/>
        <end position="431"/>
    </location>
</feature>
<dbReference type="InterPro" id="IPR007205">
    <property type="entry name" value="Protein_HGH1_N"/>
</dbReference>
<evidence type="ECO:0000313" key="7">
    <source>
        <dbReference type="Proteomes" id="UP000812287"/>
    </source>
</evidence>
<evidence type="ECO:0000313" key="6">
    <source>
        <dbReference type="EMBL" id="KAG7444489.1"/>
    </source>
</evidence>
<organism evidence="6 7">
    <name type="scientific">Guyanagaster necrorhizus</name>
    <dbReference type="NCBI Taxonomy" id="856835"/>
    <lineage>
        <taxon>Eukaryota</taxon>
        <taxon>Fungi</taxon>
        <taxon>Dikarya</taxon>
        <taxon>Basidiomycota</taxon>
        <taxon>Agaricomycotina</taxon>
        <taxon>Agaricomycetes</taxon>
        <taxon>Agaricomycetidae</taxon>
        <taxon>Agaricales</taxon>
        <taxon>Marasmiineae</taxon>
        <taxon>Physalacriaceae</taxon>
        <taxon>Guyanagaster</taxon>
    </lineage>
</organism>
<keyword evidence="7" id="KW-1185">Reference proteome</keyword>
<feature type="domain" description="Protein HGH1 C-terminal" evidence="5">
    <location>
        <begin position="350"/>
        <end position="403"/>
    </location>
</feature>
<proteinExistence type="inferred from homology"/>
<dbReference type="InterPro" id="IPR039717">
    <property type="entry name" value="Hgh1"/>
</dbReference>